<dbReference type="AlphaFoldDB" id="A0A511VD39"/>
<comment type="caution">
    <text evidence="6">The sequence shown here is derived from an EMBL/GenBank/DDBJ whole genome shotgun (WGS) entry which is preliminary data.</text>
</comment>
<protein>
    <recommendedName>
        <fullName evidence="3">Nuclease SbcCD subunit C</fullName>
    </recommendedName>
</protein>
<evidence type="ECO:0000256" key="2">
    <source>
        <dbReference type="ARBA" id="ARBA00011322"/>
    </source>
</evidence>
<comment type="subunit">
    <text evidence="2">Heterodimer of SbcC and SbcD.</text>
</comment>
<comment type="similarity">
    <text evidence="1">Belongs to the SMC family. SbcC subfamily.</text>
</comment>
<feature type="coiled-coil region" evidence="4">
    <location>
        <begin position="762"/>
        <end position="849"/>
    </location>
</feature>
<name>A0A511VD39_9BACL</name>
<evidence type="ECO:0000256" key="3">
    <source>
        <dbReference type="ARBA" id="ARBA00013368"/>
    </source>
</evidence>
<dbReference type="SUPFAM" id="SSF52540">
    <property type="entry name" value="P-loop containing nucleoside triphosphate hydrolases"/>
    <property type="match status" value="2"/>
</dbReference>
<dbReference type="InterPro" id="IPR027417">
    <property type="entry name" value="P-loop_NTPase"/>
</dbReference>
<dbReference type="GO" id="GO:0016887">
    <property type="term" value="F:ATP hydrolysis activity"/>
    <property type="evidence" value="ECO:0007669"/>
    <property type="project" value="InterPro"/>
</dbReference>
<dbReference type="Pfam" id="PF13558">
    <property type="entry name" value="SbcC_Walker_B"/>
    <property type="match status" value="1"/>
</dbReference>
<feature type="domain" description="Rad50/SbcC-type AAA" evidence="5">
    <location>
        <begin position="5"/>
        <end position="216"/>
    </location>
</feature>
<evidence type="ECO:0000313" key="7">
    <source>
        <dbReference type="Proteomes" id="UP000321157"/>
    </source>
</evidence>
<proteinExistence type="inferred from homology"/>
<evidence type="ECO:0000256" key="4">
    <source>
        <dbReference type="SAM" id="Coils"/>
    </source>
</evidence>
<dbReference type="EMBL" id="BJXX01000180">
    <property type="protein sequence ID" value="GEN36331.1"/>
    <property type="molecule type" value="Genomic_DNA"/>
</dbReference>
<accession>A0A511VD39</accession>
<dbReference type="GO" id="GO:0006302">
    <property type="term" value="P:double-strand break repair"/>
    <property type="evidence" value="ECO:0007669"/>
    <property type="project" value="InterPro"/>
</dbReference>
<reference evidence="6 7" key="1">
    <citation type="submission" date="2019-07" db="EMBL/GenBank/DDBJ databases">
        <title>Whole genome shotgun sequence of Aneurinibacillus danicus NBRC 102444.</title>
        <authorList>
            <person name="Hosoyama A."/>
            <person name="Uohara A."/>
            <person name="Ohji S."/>
            <person name="Ichikawa N."/>
        </authorList>
    </citation>
    <scope>NUCLEOTIDE SEQUENCE [LARGE SCALE GENOMIC DNA]</scope>
    <source>
        <strain evidence="6 7">NBRC 102444</strain>
    </source>
</reference>
<evidence type="ECO:0000256" key="1">
    <source>
        <dbReference type="ARBA" id="ARBA00006930"/>
    </source>
</evidence>
<dbReference type="PANTHER" id="PTHR32114">
    <property type="entry name" value="ABC TRANSPORTER ABCH.3"/>
    <property type="match status" value="1"/>
</dbReference>
<keyword evidence="7" id="KW-1185">Reference proteome</keyword>
<keyword evidence="4" id="KW-0175">Coiled coil</keyword>
<dbReference type="PANTHER" id="PTHR32114:SF2">
    <property type="entry name" value="ABC TRANSPORTER ABCH.3"/>
    <property type="match status" value="1"/>
</dbReference>
<feature type="coiled-coil region" evidence="4">
    <location>
        <begin position="396"/>
        <end position="444"/>
    </location>
</feature>
<dbReference type="Pfam" id="PF13476">
    <property type="entry name" value="AAA_23"/>
    <property type="match status" value="1"/>
</dbReference>
<sequence length="1031" mass="118752">MRPIRVTMTAFGPYKHKETIDFTELGDHRLFVISGPTGAGKTTIFDAICFALYGEASGEERNDTKFLRSHFADDEVHTSVELLFELRGRRFRVFRQLGHVKAGNKTATGAQVELYEVNGDSEVPCVDRFTVHDINAKLESLLGLTKQQFSQIVMLPQGEFRKLLTSDTENKEEILRRIFKTEAYQAVVDALNRRRREAEEKCRTGERELEKYISQIPAVLPEREGSPLFEVLKQEYRNPDQIIKGLDEEYAHHDTQAAIHKANQMRLEEAYRTQNDIYHRARAVNERFSELEQKRARAEELEKNVVIMEQQKKTLTLAEQAARLELHEEHRADARSEAEAKRRELAWAERAEREARGILEQAEQTYRAEEAREGERQACARETDRLRDLLPLVEALSHREKELAMRRKQVEKLQKQLADMERTLQTTKERKTTLAGEIKRIEERVKPINAKRTLLADMRIQGNALRNYVKAAQEIRETERGEAARRAVYEKIRTEFEAVERHWMEGQAAMLAKHLYDGAPCPVCGSTEHPHKADAQDDGLTKEYVQAKKREKEEAEAHFRKAEARLQAERSALAKLAQEIKEHGFSPDHAIERYSTFIQEGKALKKEVEELEKDEQALAAKKETYETIERQVEQQAEAKERLSKEWTAASVEYEKEKVRYEDDLQKIPDTLRSFDRVQAALKEAVQRQDMLATRWKQAQDRFRQASESVIQAASGAEHAKRQVTEAIQRVAQAEQRFIQALSEAGFPDETAYQAAKRPEPERRKMKEELERFASERTAVQAQMADLEKELAGKERADLESLLAEVERLDAACKQARKEYDAAVICREKARELQARIAEAGQKFKELDQERARVVDLYNIVRGENRYKISFERYLQIEFLEKIIHMANQRLYRLSNGQFQLRRSDRLEKRGRQSGLGLDVYDGYTGLTRDVKTLSGGEKFNASLCLALGMADVIQAYQGGISIETMFIDEGFGSLDDESLQKAIDTLIELQSSGRMIGVISHVQELKNAMPATLDVQKTKEGYSRTRFVLKE</sequence>
<dbReference type="OrthoDB" id="9795626at2"/>
<evidence type="ECO:0000313" key="6">
    <source>
        <dbReference type="EMBL" id="GEN36331.1"/>
    </source>
</evidence>
<organism evidence="6 7">
    <name type="scientific">Aneurinibacillus danicus</name>
    <dbReference type="NCBI Taxonomy" id="267746"/>
    <lineage>
        <taxon>Bacteria</taxon>
        <taxon>Bacillati</taxon>
        <taxon>Bacillota</taxon>
        <taxon>Bacilli</taxon>
        <taxon>Bacillales</taxon>
        <taxon>Paenibacillaceae</taxon>
        <taxon>Aneurinibacillus group</taxon>
        <taxon>Aneurinibacillus</taxon>
    </lineage>
</organism>
<dbReference type="Proteomes" id="UP000321157">
    <property type="component" value="Unassembled WGS sequence"/>
</dbReference>
<dbReference type="Gene3D" id="3.40.50.300">
    <property type="entry name" value="P-loop containing nucleotide triphosphate hydrolases"/>
    <property type="match status" value="2"/>
</dbReference>
<dbReference type="RefSeq" id="WP_146811969.1">
    <property type="nucleotide sequence ID" value="NZ_BJXX01000180.1"/>
</dbReference>
<feature type="coiled-coil region" evidence="4">
    <location>
        <begin position="181"/>
        <end position="215"/>
    </location>
</feature>
<evidence type="ECO:0000259" key="5">
    <source>
        <dbReference type="Pfam" id="PF13476"/>
    </source>
</evidence>
<feature type="coiled-coil region" evidence="4">
    <location>
        <begin position="545"/>
        <end position="645"/>
    </location>
</feature>
<feature type="coiled-coil region" evidence="4">
    <location>
        <begin position="281"/>
        <end position="372"/>
    </location>
</feature>
<gene>
    <name evidence="6" type="primary">sbcC</name>
    <name evidence="6" type="ORF">ADA01nite_37910</name>
</gene>
<dbReference type="InterPro" id="IPR038729">
    <property type="entry name" value="Rad50/SbcC_AAA"/>
</dbReference>